<evidence type="ECO:0000256" key="1">
    <source>
        <dbReference type="ARBA" id="ARBA00004127"/>
    </source>
</evidence>
<evidence type="ECO:0000313" key="7">
    <source>
        <dbReference type="EMBL" id="SDC55584.1"/>
    </source>
</evidence>
<comment type="subcellular location">
    <subcellularLocation>
        <location evidence="1">Endomembrane system</location>
        <topology evidence="1">Multi-pass membrane protein</topology>
    </subcellularLocation>
</comment>
<keyword evidence="8" id="KW-1185">Reference proteome</keyword>
<evidence type="ECO:0000256" key="4">
    <source>
        <dbReference type="ARBA" id="ARBA00023136"/>
    </source>
</evidence>
<keyword evidence="4 5" id="KW-0472">Membrane</keyword>
<dbReference type="GO" id="GO:0012505">
    <property type="term" value="C:endomembrane system"/>
    <property type="evidence" value="ECO:0007669"/>
    <property type="project" value="UniProtKB-SubCell"/>
</dbReference>
<evidence type="ECO:0000313" key="8">
    <source>
        <dbReference type="Proteomes" id="UP000199039"/>
    </source>
</evidence>
<feature type="transmembrane region" description="Helical" evidence="5">
    <location>
        <begin position="24"/>
        <end position="44"/>
    </location>
</feature>
<evidence type="ECO:0000259" key="6">
    <source>
        <dbReference type="Pfam" id="PF02656"/>
    </source>
</evidence>
<feature type="transmembrane region" description="Helical" evidence="5">
    <location>
        <begin position="90"/>
        <end position="111"/>
    </location>
</feature>
<dbReference type="Proteomes" id="UP000199039">
    <property type="component" value="Unassembled WGS sequence"/>
</dbReference>
<reference evidence="7 8" key="1">
    <citation type="submission" date="2016-09" db="EMBL/GenBank/DDBJ databases">
        <authorList>
            <person name="Capua I."/>
            <person name="De Benedictis P."/>
            <person name="Joannis T."/>
            <person name="Lombin L.H."/>
            <person name="Cattoli G."/>
        </authorList>
    </citation>
    <scope>NUCLEOTIDE SEQUENCE [LARGE SCALE GENOMIC DNA]</scope>
    <source>
        <strain evidence="7 8">ISLP-3</strain>
    </source>
</reference>
<dbReference type="InterPro" id="IPR003807">
    <property type="entry name" value="DUF202"/>
</dbReference>
<organism evidence="7 8">
    <name type="scientific">Sanguibacter gelidistatuariae</name>
    <dbReference type="NCBI Taxonomy" id="1814289"/>
    <lineage>
        <taxon>Bacteria</taxon>
        <taxon>Bacillati</taxon>
        <taxon>Actinomycetota</taxon>
        <taxon>Actinomycetes</taxon>
        <taxon>Micrococcales</taxon>
        <taxon>Sanguibacteraceae</taxon>
        <taxon>Sanguibacter</taxon>
    </lineage>
</organism>
<evidence type="ECO:0000256" key="2">
    <source>
        <dbReference type="ARBA" id="ARBA00022692"/>
    </source>
</evidence>
<dbReference type="STRING" id="1814289.SAMN05216410_1894"/>
<protein>
    <recommendedName>
        <fullName evidence="6">DUF202 domain-containing protein</fullName>
    </recommendedName>
</protein>
<feature type="domain" description="DUF202" evidence="6">
    <location>
        <begin position="15"/>
        <end position="77"/>
    </location>
</feature>
<dbReference type="AlphaFoldDB" id="A0A1G6MJW9"/>
<evidence type="ECO:0000256" key="5">
    <source>
        <dbReference type="SAM" id="Phobius"/>
    </source>
</evidence>
<accession>A0A1G6MJW9</accession>
<dbReference type="OrthoDB" id="3701077at2"/>
<keyword evidence="3 5" id="KW-1133">Transmembrane helix</keyword>
<proteinExistence type="predicted"/>
<dbReference type="Pfam" id="PF02656">
    <property type="entry name" value="DUF202"/>
    <property type="match status" value="1"/>
</dbReference>
<keyword evidence="2 5" id="KW-0812">Transmembrane</keyword>
<name>A0A1G6MJW9_9MICO</name>
<gene>
    <name evidence="7" type="ORF">SAMN05216410_1894</name>
</gene>
<feature type="transmembrane region" description="Helical" evidence="5">
    <location>
        <begin position="51"/>
        <end position="70"/>
    </location>
</feature>
<sequence>MSSPDEGPERAAPSGAQPERTALAWHRTVMGTVVGSLLLAMTAIRTHAPVLAIAAAGVAVYVALRLMVASPARSLRVGTHTQVWPGLVRIAWSVACLGALGAMTALIRVWAPWS</sequence>
<evidence type="ECO:0000256" key="3">
    <source>
        <dbReference type="ARBA" id="ARBA00022989"/>
    </source>
</evidence>
<dbReference type="RefSeq" id="WP_093182733.1">
    <property type="nucleotide sequence ID" value="NZ_FMYH01000003.1"/>
</dbReference>
<dbReference type="EMBL" id="FMYH01000003">
    <property type="protein sequence ID" value="SDC55584.1"/>
    <property type="molecule type" value="Genomic_DNA"/>
</dbReference>